<feature type="compositionally biased region" description="Low complexity" evidence="1">
    <location>
        <begin position="75"/>
        <end position="133"/>
    </location>
</feature>
<evidence type="ECO:0000259" key="2">
    <source>
        <dbReference type="SMART" id="SM00834"/>
    </source>
</evidence>
<sequence length="133" mass="13409">MPPGPRRVRRLVFRRTSLPTYAYACADCGHAFDIVQSFSDDSLTVCPECEGRLRKQFNAVGVVFKGSGFYRTDSRSSSTSSVPSSGGSSSGSSSSSSSGGSSGSGDSSSSSSASSSSTSSTPAKSTSAVSTGS</sequence>
<gene>
    <name evidence="3" type="ORF">BN11_1390005</name>
</gene>
<dbReference type="Pfam" id="PF09723">
    <property type="entry name" value="Zn_ribbon_8"/>
    <property type="match status" value="1"/>
</dbReference>
<dbReference type="Proteomes" id="UP000035763">
    <property type="component" value="Unassembled WGS sequence"/>
</dbReference>
<evidence type="ECO:0000313" key="4">
    <source>
        <dbReference type="Proteomes" id="UP000035763"/>
    </source>
</evidence>
<evidence type="ECO:0000313" key="3">
    <source>
        <dbReference type="EMBL" id="CCH72150.1"/>
    </source>
</evidence>
<dbReference type="EMBL" id="CAJA01000045">
    <property type="protein sequence ID" value="CCH72150.1"/>
    <property type="molecule type" value="Genomic_DNA"/>
</dbReference>
<evidence type="ECO:0000256" key="1">
    <source>
        <dbReference type="SAM" id="MobiDB-lite"/>
    </source>
</evidence>
<dbReference type="InterPro" id="IPR013429">
    <property type="entry name" value="Regulatory_FmdB_Zinc_ribbon"/>
</dbReference>
<proteinExistence type="predicted"/>
<dbReference type="SMART" id="SM00834">
    <property type="entry name" value="CxxC_CXXC_SSSS"/>
    <property type="match status" value="1"/>
</dbReference>
<feature type="region of interest" description="Disordered" evidence="1">
    <location>
        <begin position="69"/>
        <end position="133"/>
    </location>
</feature>
<reference evidence="3 4" key="1">
    <citation type="journal article" date="2013" name="ISME J.">
        <title>A metabolic model for members of the genus Tetrasphaera involved in enhanced biological phosphorus removal.</title>
        <authorList>
            <person name="Kristiansen R."/>
            <person name="Nguyen H.T.T."/>
            <person name="Saunders A.M."/>
            <person name="Nielsen J.L."/>
            <person name="Wimmer R."/>
            <person name="Le V.Q."/>
            <person name="McIlroy S.J."/>
            <person name="Petrovski S."/>
            <person name="Seviour R.J."/>
            <person name="Calteau A."/>
            <person name="Nielsen K.L."/>
            <person name="Nielsen P.H."/>
        </authorList>
    </citation>
    <scope>NUCLEOTIDE SEQUENCE [LARGE SCALE GENOMIC DNA]</scope>
    <source>
        <strain evidence="3 4">Ben110</strain>
    </source>
</reference>
<keyword evidence="4" id="KW-1185">Reference proteome</keyword>
<dbReference type="PANTHER" id="PTHR34404:SF2">
    <property type="entry name" value="CONSERVED SERINE RICH PROTEIN"/>
    <property type="match status" value="1"/>
</dbReference>
<dbReference type="PANTHER" id="PTHR34404">
    <property type="entry name" value="REGULATORY PROTEIN, FMDB FAMILY"/>
    <property type="match status" value="1"/>
</dbReference>
<name>W6JUH9_9MICO</name>
<feature type="domain" description="Putative regulatory protein FmdB zinc ribbon" evidence="2">
    <location>
        <begin position="19"/>
        <end position="58"/>
    </location>
</feature>
<comment type="caution">
    <text evidence="3">The sequence shown here is derived from an EMBL/GenBank/DDBJ whole genome shotgun (WGS) entry which is preliminary data.</text>
</comment>
<accession>W6JUH9</accession>
<dbReference type="NCBIfam" id="TIGR02605">
    <property type="entry name" value="CxxC_CxxC_SSSS"/>
    <property type="match status" value="1"/>
</dbReference>
<dbReference type="STRING" id="1193182.BN11_1390005"/>
<organism evidence="3 4">
    <name type="scientific">Nostocoides australiense Ben110</name>
    <dbReference type="NCBI Taxonomy" id="1193182"/>
    <lineage>
        <taxon>Bacteria</taxon>
        <taxon>Bacillati</taxon>
        <taxon>Actinomycetota</taxon>
        <taxon>Actinomycetes</taxon>
        <taxon>Micrococcales</taxon>
        <taxon>Intrasporangiaceae</taxon>
        <taxon>Nostocoides</taxon>
    </lineage>
</organism>
<protein>
    <submittedName>
        <fullName evidence="3">Putative regulatory protein, FmdB family</fullName>
    </submittedName>
</protein>
<dbReference type="AlphaFoldDB" id="W6JUH9"/>